<dbReference type="InterPro" id="IPR058792">
    <property type="entry name" value="Beta-barrel_RND_2"/>
</dbReference>
<dbReference type="InterPro" id="IPR006143">
    <property type="entry name" value="RND_pump_MFP"/>
</dbReference>
<keyword evidence="4" id="KW-1185">Reference proteome</keyword>
<evidence type="ECO:0000313" key="3">
    <source>
        <dbReference type="EMBL" id="RDV03476.1"/>
    </source>
</evidence>
<name>A0A371B7A7_9BRAD</name>
<dbReference type="Gene3D" id="2.40.420.20">
    <property type="match status" value="1"/>
</dbReference>
<dbReference type="RefSeq" id="WP_115515500.1">
    <property type="nucleotide sequence ID" value="NZ_QRGO01000001.1"/>
</dbReference>
<organism evidence="3 4">
    <name type="scientific">Undibacter mobilis</name>
    <dbReference type="NCBI Taxonomy" id="2292256"/>
    <lineage>
        <taxon>Bacteria</taxon>
        <taxon>Pseudomonadati</taxon>
        <taxon>Pseudomonadota</taxon>
        <taxon>Alphaproteobacteria</taxon>
        <taxon>Hyphomicrobiales</taxon>
        <taxon>Nitrobacteraceae</taxon>
        <taxon>Undibacter</taxon>
    </lineage>
</organism>
<dbReference type="Gene3D" id="2.40.50.100">
    <property type="match status" value="1"/>
</dbReference>
<dbReference type="SUPFAM" id="SSF111369">
    <property type="entry name" value="HlyD-like secretion proteins"/>
    <property type="match status" value="1"/>
</dbReference>
<dbReference type="EMBL" id="QRGO01000001">
    <property type="protein sequence ID" value="RDV03476.1"/>
    <property type="molecule type" value="Genomic_DNA"/>
</dbReference>
<evidence type="ECO:0000313" key="4">
    <source>
        <dbReference type="Proteomes" id="UP000263993"/>
    </source>
</evidence>
<dbReference type="Proteomes" id="UP000263993">
    <property type="component" value="Unassembled WGS sequence"/>
</dbReference>
<dbReference type="Gene3D" id="2.40.30.170">
    <property type="match status" value="1"/>
</dbReference>
<feature type="domain" description="CusB-like beta-barrel" evidence="2">
    <location>
        <begin position="211"/>
        <end position="280"/>
    </location>
</feature>
<accession>A0A371B7A7</accession>
<dbReference type="PANTHER" id="PTHR30469">
    <property type="entry name" value="MULTIDRUG RESISTANCE PROTEIN MDTA"/>
    <property type="match status" value="1"/>
</dbReference>
<evidence type="ECO:0000259" key="2">
    <source>
        <dbReference type="Pfam" id="PF25954"/>
    </source>
</evidence>
<comment type="caution">
    <text evidence="3">The sequence shown here is derived from an EMBL/GenBank/DDBJ whole genome shotgun (WGS) entry which is preliminary data.</text>
</comment>
<dbReference type="NCBIfam" id="TIGR01730">
    <property type="entry name" value="RND_mfp"/>
    <property type="match status" value="1"/>
</dbReference>
<proteinExistence type="inferred from homology"/>
<dbReference type="AlphaFoldDB" id="A0A371B7A7"/>
<evidence type="ECO:0000256" key="1">
    <source>
        <dbReference type="ARBA" id="ARBA00009477"/>
    </source>
</evidence>
<dbReference type="GO" id="GO:0015562">
    <property type="term" value="F:efflux transmembrane transporter activity"/>
    <property type="evidence" value="ECO:0007669"/>
    <property type="project" value="TreeGrafter"/>
</dbReference>
<dbReference type="Gene3D" id="1.10.287.470">
    <property type="entry name" value="Helix hairpin bin"/>
    <property type="match status" value="1"/>
</dbReference>
<comment type="similarity">
    <text evidence="1">Belongs to the membrane fusion protein (MFP) (TC 8.A.1) family.</text>
</comment>
<gene>
    <name evidence="3" type="ORF">DXH78_02035</name>
</gene>
<dbReference type="Pfam" id="PF25954">
    <property type="entry name" value="Beta-barrel_RND_2"/>
    <property type="match status" value="1"/>
</dbReference>
<dbReference type="GO" id="GO:1990281">
    <property type="term" value="C:efflux pump complex"/>
    <property type="evidence" value="ECO:0007669"/>
    <property type="project" value="TreeGrafter"/>
</dbReference>
<dbReference type="OrthoDB" id="9806939at2"/>
<sequence>MMKSSRITAVGIVAAAVLWIASGYLVPHEGAQGEAAVRPGEAKQQPLFRVSVVPAKIEQHAPKLTLSGRTEADRKVAITARTGGTLTELRIKRGQHVQKDEIVAVLSDDARKAQLAQAEALVEQRRAELDAKRTLIQSGALPKLDMVNLESQFKAAEASLSAARAELERSVVRAPWAGVITDVPAEVGGAAFSMAGKEIATLVALDPMLAVVEVSERKLAGVKVGEPAAVKLITGVTATGRVRYVAKSASATTRTYRVEVEMDNAQGTIPDGITAEVAVSLQPEPATQVPRSALTIASSGDIGVRIVDAEQKVQFVPVKIVEDMQDTMWLSGIADGARVIVRGQDFVREGQKVNASAVSAEAAAK</sequence>
<reference evidence="4" key="1">
    <citation type="submission" date="2018-08" db="EMBL/GenBank/DDBJ databases">
        <authorList>
            <person name="Kim S.-J."/>
            <person name="Jung G.-Y."/>
        </authorList>
    </citation>
    <scope>NUCLEOTIDE SEQUENCE [LARGE SCALE GENOMIC DNA]</scope>
    <source>
        <strain evidence="4">GY_H</strain>
    </source>
</reference>
<protein>
    <submittedName>
        <fullName evidence="3">Efflux RND transporter periplasmic adaptor subunit</fullName>
    </submittedName>
</protein>
<dbReference type="PANTHER" id="PTHR30469:SF29">
    <property type="entry name" value="BLR2860 PROTEIN"/>
    <property type="match status" value="1"/>
</dbReference>